<evidence type="ECO:0000256" key="1">
    <source>
        <dbReference type="ARBA" id="ARBA00022987"/>
    </source>
</evidence>
<comment type="subcellular location">
    <subcellularLocation>
        <location evidence="2">Gas vesicle</location>
    </subcellularLocation>
</comment>
<comment type="similarity">
    <text evidence="3">Belongs to the gas vesicle GvpA family.</text>
</comment>
<dbReference type="InterPro" id="IPR018493">
    <property type="entry name" value="GvpA-like_CS"/>
</dbReference>
<proteinExistence type="inferred from homology"/>
<accession>A0A3M9XUP0</accession>
<dbReference type="InterPro" id="IPR000638">
    <property type="entry name" value="Gas-vesicle_GvpA-like"/>
</dbReference>
<dbReference type="Pfam" id="PF00741">
    <property type="entry name" value="Gas_vesicle"/>
    <property type="match status" value="1"/>
</dbReference>
<evidence type="ECO:0000256" key="3">
    <source>
        <dbReference type="ARBA" id="ARBA00035646"/>
    </source>
</evidence>
<dbReference type="EMBL" id="QWDD01000001">
    <property type="protein sequence ID" value="RNJ50590.1"/>
    <property type="molecule type" value="Genomic_DNA"/>
</dbReference>
<dbReference type="GO" id="GO:0012506">
    <property type="term" value="C:vesicle membrane"/>
    <property type="evidence" value="ECO:0007669"/>
    <property type="project" value="InterPro"/>
</dbReference>
<keyword evidence="5" id="KW-1185">Reference proteome</keyword>
<dbReference type="AlphaFoldDB" id="A0A3M9XUP0"/>
<dbReference type="PROSITE" id="PS00234">
    <property type="entry name" value="GAS_VESICLE_A_1"/>
    <property type="match status" value="1"/>
</dbReference>
<reference evidence="4 5" key="1">
    <citation type="submission" date="2018-08" db="EMBL/GenBank/DDBJ databases">
        <title>Genome sequence of Methylocystis hirsuta CSC1, a methanotroph able to accumulate PHAs.</title>
        <authorList>
            <person name="Bordel S."/>
            <person name="Rodriguez E."/>
            <person name="Gancedo J."/>
            <person name="Munoz R."/>
        </authorList>
    </citation>
    <scope>NUCLEOTIDE SEQUENCE [LARGE SCALE GENOMIC DNA]</scope>
    <source>
        <strain evidence="4 5">CSC1</strain>
    </source>
</reference>
<dbReference type="InterPro" id="IPR050530">
    <property type="entry name" value="GvpA"/>
</dbReference>
<gene>
    <name evidence="4" type="ORF">D1O30_14380</name>
</gene>
<dbReference type="GO" id="GO:0005198">
    <property type="term" value="F:structural molecule activity"/>
    <property type="evidence" value="ECO:0007669"/>
    <property type="project" value="InterPro"/>
</dbReference>
<dbReference type="OrthoDB" id="532318at2"/>
<name>A0A3M9XUP0_9HYPH</name>
<dbReference type="GO" id="GO:0031411">
    <property type="term" value="C:gas vesicle"/>
    <property type="evidence" value="ECO:0007669"/>
    <property type="project" value="UniProtKB-SubCell"/>
</dbReference>
<keyword evidence="1" id="KW-0304">Gas vesicle</keyword>
<comment type="caution">
    <text evidence="4">The sequence shown here is derived from an EMBL/GenBank/DDBJ whole genome shotgun (WGS) entry which is preliminary data.</text>
</comment>
<evidence type="ECO:0000256" key="2">
    <source>
        <dbReference type="ARBA" id="ARBA00035108"/>
    </source>
</evidence>
<dbReference type="Proteomes" id="UP000268623">
    <property type="component" value="Unassembled WGS sequence"/>
</dbReference>
<dbReference type="PANTHER" id="PTHR35344:SF4">
    <property type="entry name" value="GAS VESICLE PROTEIN A1"/>
    <property type="match status" value="1"/>
</dbReference>
<evidence type="ECO:0000313" key="5">
    <source>
        <dbReference type="Proteomes" id="UP000268623"/>
    </source>
</evidence>
<sequence>MPPAKSMTHSVESTNLADLLERILDKGVVVAGDISIKLVEVELLTIQLRLVICSVDKARELGLDWWNHTGRPDRLASERNAALEAMDERLGRIEQALGAVVAAPFERGSTAHE</sequence>
<protein>
    <submittedName>
        <fullName evidence="4">Gas vesicle protein</fullName>
    </submittedName>
</protein>
<evidence type="ECO:0000313" key="4">
    <source>
        <dbReference type="EMBL" id="RNJ50590.1"/>
    </source>
</evidence>
<dbReference type="PANTHER" id="PTHR35344">
    <property type="entry name" value="GAS VESICLE STRUCTURAL PROTEIN 2-RELATED"/>
    <property type="match status" value="1"/>
</dbReference>
<organism evidence="4 5">
    <name type="scientific">Methylocystis hirsuta</name>
    <dbReference type="NCBI Taxonomy" id="369798"/>
    <lineage>
        <taxon>Bacteria</taxon>
        <taxon>Pseudomonadati</taxon>
        <taxon>Pseudomonadota</taxon>
        <taxon>Alphaproteobacteria</taxon>
        <taxon>Hyphomicrobiales</taxon>
        <taxon>Methylocystaceae</taxon>
        <taxon>Methylocystis</taxon>
    </lineage>
</organism>